<keyword evidence="1 3" id="KW-0547">Nucleotide-binding</keyword>
<evidence type="ECO:0000259" key="5">
    <source>
        <dbReference type="PROSITE" id="PS50011"/>
    </source>
</evidence>
<dbReference type="Pfam" id="PF00069">
    <property type="entry name" value="Pkinase"/>
    <property type="match status" value="1"/>
</dbReference>
<dbReference type="Proteomes" id="UP000481288">
    <property type="component" value="Unassembled WGS sequence"/>
</dbReference>
<evidence type="ECO:0000313" key="7">
    <source>
        <dbReference type="Proteomes" id="UP000481288"/>
    </source>
</evidence>
<accession>A0A7D8YPZ1</accession>
<dbReference type="AlphaFoldDB" id="A0A7D8YPZ1"/>
<dbReference type="PROSITE" id="PS00107">
    <property type="entry name" value="PROTEIN_KINASE_ATP"/>
    <property type="match status" value="1"/>
</dbReference>
<feature type="domain" description="Protein kinase" evidence="5">
    <location>
        <begin position="102"/>
        <end position="404"/>
    </location>
</feature>
<evidence type="ECO:0000256" key="2">
    <source>
        <dbReference type="ARBA" id="ARBA00022840"/>
    </source>
</evidence>
<evidence type="ECO:0000256" key="1">
    <source>
        <dbReference type="ARBA" id="ARBA00022741"/>
    </source>
</evidence>
<gene>
    <name evidence="6" type="primary">cmkC</name>
    <name evidence="6" type="ORF">LCER1_G003719</name>
</gene>
<dbReference type="GO" id="GO:0005524">
    <property type="term" value="F:ATP binding"/>
    <property type="evidence" value="ECO:0007669"/>
    <property type="project" value="UniProtKB-UniRule"/>
</dbReference>
<evidence type="ECO:0000256" key="3">
    <source>
        <dbReference type="PROSITE-ProRule" id="PRU10141"/>
    </source>
</evidence>
<keyword evidence="6" id="KW-0418">Kinase</keyword>
<reference evidence="6 7" key="1">
    <citation type="submission" date="2018-05" db="EMBL/GenBank/DDBJ databases">
        <title>Whole genome sequencing for identification of molecular markers to develop diagnostic detection tools for the regulated plant pathogen Lachnellula willkommii.</title>
        <authorList>
            <person name="Giroux E."/>
            <person name="Bilodeau G."/>
        </authorList>
    </citation>
    <scope>NUCLEOTIDE SEQUENCE [LARGE SCALE GENOMIC DNA]</scope>
    <source>
        <strain evidence="6 7">CBS 625.97</strain>
    </source>
</reference>
<keyword evidence="6" id="KW-0808">Transferase</keyword>
<dbReference type="PROSITE" id="PS00108">
    <property type="entry name" value="PROTEIN_KINASE_ST"/>
    <property type="match status" value="1"/>
</dbReference>
<proteinExistence type="predicted"/>
<dbReference type="CDD" id="cd14008">
    <property type="entry name" value="STKc_LKB1_CaMKK"/>
    <property type="match status" value="1"/>
</dbReference>
<organism evidence="6 7">
    <name type="scientific">Lachnellula cervina</name>
    <dbReference type="NCBI Taxonomy" id="1316786"/>
    <lineage>
        <taxon>Eukaryota</taxon>
        <taxon>Fungi</taxon>
        <taxon>Dikarya</taxon>
        <taxon>Ascomycota</taxon>
        <taxon>Pezizomycotina</taxon>
        <taxon>Leotiomycetes</taxon>
        <taxon>Helotiales</taxon>
        <taxon>Lachnaceae</taxon>
        <taxon>Lachnellula</taxon>
    </lineage>
</organism>
<dbReference type="PANTHER" id="PTHR24346">
    <property type="entry name" value="MAP/MICROTUBULE AFFINITY-REGULATING KINASE"/>
    <property type="match status" value="1"/>
</dbReference>
<feature type="region of interest" description="Disordered" evidence="4">
    <location>
        <begin position="1"/>
        <end position="20"/>
    </location>
</feature>
<dbReference type="InterPro" id="IPR011009">
    <property type="entry name" value="Kinase-like_dom_sf"/>
</dbReference>
<dbReference type="SMART" id="SM00220">
    <property type="entry name" value="S_TKc"/>
    <property type="match status" value="1"/>
</dbReference>
<feature type="region of interest" description="Disordered" evidence="4">
    <location>
        <begin position="480"/>
        <end position="507"/>
    </location>
</feature>
<feature type="region of interest" description="Disordered" evidence="4">
    <location>
        <begin position="516"/>
        <end position="535"/>
    </location>
</feature>
<dbReference type="EMBL" id="QGMG01000714">
    <property type="protein sequence ID" value="TVY51880.1"/>
    <property type="molecule type" value="Genomic_DNA"/>
</dbReference>
<feature type="compositionally biased region" description="Basic and acidic residues" evidence="4">
    <location>
        <begin position="572"/>
        <end position="586"/>
    </location>
</feature>
<dbReference type="PANTHER" id="PTHR24346:SF77">
    <property type="entry name" value="SERINE THREONINE PROTEIN KINASE"/>
    <property type="match status" value="1"/>
</dbReference>
<keyword evidence="7" id="KW-1185">Reference proteome</keyword>
<dbReference type="SUPFAM" id="SSF56112">
    <property type="entry name" value="Protein kinase-like (PK-like)"/>
    <property type="match status" value="1"/>
</dbReference>
<dbReference type="GO" id="GO:0005737">
    <property type="term" value="C:cytoplasm"/>
    <property type="evidence" value="ECO:0007669"/>
    <property type="project" value="TreeGrafter"/>
</dbReference>
<comment type="caution">
    <text evidence="6">The sequence shown here is derived from an EMBL/GenBank/DDBJ whole genome shotgun (WGS) entry which is preliminary data.</text>
</comment>
<dbReference type="Gene3D" id="1.10.510.10">
    <property type="entry name" value="Transferase(Phosphotransferase) domain 1"/>
    <property type="match status" value="1"/>
</dbReference>
<feature type="region of interest" description="Disordered" evidence="4">
    <location>
        <begin position="546"/>
        <end position="591"/>
    </location>
</feature>
<dbReference type="Gene3D" id="3.30.200.20">
    <property type="entry name" value="Phosphorylase Kinase, domain 1"/>
    <property type="match status" value="1"/>
</dbReference>
<dbReference type="OrthoDB" id="68483at2759"/>
<feature type="compositionally biased region" description="Basic and acidic residues" evidence="4">
    <location>
        <begin position="493"/>
        <end position="507"/>
    </location>
</feature>
<keyword evidence="2 3" id="KW-0067">ATP-binding</keyword>
<dbReference type="GO" id="GO:0035556">
    <property type="term" value="P:intracellular signal transduction"/>
    <property type="evidence" value="ECO:0007669"/>
    <property type="project" value="TreeGrafter"/>
</dbReference>
<dbReference type="GO" id="GO:0004674">
    <property type="term" value="F:protein serine/threonine kinase activity"/>
    <property type="evidence" value="ECO:0007669"/>
    <property type="project" value="TreeGrafter"/>
</dbReference>
<sequence length="751" mass="82745">MNSSASASADECHLGPGHAGDISAKEAEVGILPSHGISLDIPGTEGRPPLIKHLSAPAYQSPLRHHRRQASQHREVKETLNARSEYINNQEDGKAEHRINQYIIKDEIGRGSFGAVHLAVDQYGKEFAVKEFSKSRLRKRAQSNILRRPQGGRRPGHLAAGLGLNAPLHRHSASDIQTGEEQGNPLYLIKEEIAIMKKLNHPNLVSLIEVLDDPEEDSLYMVLEMCKKGVVMKVGLGEKSDPYDAESCRCWFRDLILGIEYLHAQGVVHRDIKPDNLLLTEDDVLKIVDFGVSEMFAKSSEMKTAKSAGSPAFLPPELCVTKHGDVSGKAADIWSIGVSLYCLRFGRIPFEKTGVLELYEAIKNDDLEIEPNIEPDFCDLMRRLLDKDPSKRITMPEIREHSWVTKSGNDPLLPVEENTSDLIEPPSESEVNHAITTRMRNLLMMMKAVKKFKGLLDRHKRPTGLSNTLGSGVRAVHHSSAGSLSAVGGTSEPRLHKSRSADLDDRRSVEQALAAEGVHHAISPPDTDAHQSMRGKVDESAIAIDGHEQDTRHPTPKKSHSDQIPAPTPGILREDSHEKGHAHNPLDAEPLYLGIGRGDQDAAELTPQDLVAESPTAADFSIYETAYQQEVDRIRAAQGHTATVYLTRRVDSKKEYKQDKHMVDAPSAAQVKSSQPHTGFKSLLDNARERQEKPSAKEKMLATGGTFSDIASKAIANSKNIGKNLSDKGGVALENVFEMATEKRKEMSQDK</sequence>
<name>A0A7D8YPZ1_9HELO</name>
<dbReference type="FunFam" id="3.30.200.20:FF:000447">
    <property type="entry name" value="Calcium/calmodulin dependent protein kinase"/>
    <property type="match status" value="1"/>
</dbReference>
<dbReference type="InterPro" id="IPR000719">
    <property type="entry name" value="Prot_kinase_dom"/>
</dbReference>
<protein>
    <submittedName>
        <fullName evidence="6">Calcium/calmodulin-dependent protein kinase kinase cmkC</fullName>
    </submittedName>
</protein>
<feature type="binding site" evidence="3">
    <location>
        <position position="130"/>
    </location>
    <ligand>
        <name>ATP</name>
        <dbReference type="ChEBI" id="CHEBI:30616"/>
    </ligand>
</feature>
<evidence type="ECO:0000313" key="6">
    <source>
        <dbReference type="EMBL" id="TVY51880.1"/>
    </source>
</evidence>
<dbReference type="InterPro" id="IPR008271">
    <property type="entry name" value="Ser/Thr_kinase_AS"/>
</dbReference>
<dbReference type="FunFam" id="1.10.510.10:FF:000995">
    <property type="entry name" value="BcCMK3, calcium/calmodulin-dependent protein kinase"/>
    <property type="match status" value="1"/>
</dbReference>
<dbReference type="PROSITE" id="PS50011">
    <property type="entry name" value="PROTEIN_KINASE_DOM"/>
    <property type="match status" value="1"/>
</dbReference>
<evidence type="ECO:0000256" key="4">
    <source>
        <dbReference type="SAM" id="MobiDB-lite"/>
    </source>
</evidence>
<dbReference type="InterPro" id="IPR017441">
    <property type="entry name" value="Protein_kinase_ATP_BS"/>
</dbReference>